<dbReference type="KEGG" id="mhb:MHM_03470"/>
<evidence type="ECO:0000313" key="1">
    <source>
        <dbReference type="EMBL" id="CCE66865.1"/>
    </source>
</evidence>
<dbReference type="AlphaFoldDB" id="G8C3G7"/>
<reference evidence="1" key="1">
    <citation type="submission" date="2011-11" db="EMBL/GenBank/DDBJ databases">
        <title>Complete genome sequence of Candidatus Mycoplasma haemominutum.</title>
        <authorList>
            <person name="Barker E.N."/>
            <person name="Darby A.C."/>
            <person name="Helps C.R."/>
            <person name="Peters I.R."/>
            <person name="Hughes M.A."/>
            <person name="Radford A.D."/>
            <person name="Novacco M."/>
            <person name="Boretti F."/>
            <person name="Hofmann-Lehmann R."/>
            <person name="Tasker S."/>
        </authorList>
    </citation>
    <scope>NUCLEOTIDE SEQUENCE</scope>
    <source>
        <strain evidence="1">Birmingham 1</strain>
    </source>
</reference>
<dbReference type="PATRIC" id="fig|1116213.3.peg.372"/>
<name>G8C3G7_9MOLU</name>
<accession>G8C3G7</accession>
<dbReference type="EMBL" id="HE613254">
    <property type="protein sequence ID" value="CCE66865.1"/>
    <property type="molecule type" value="Genomic_DNA"/>
</dbReference>
<reference evidence="1" key="2">
    <citation type="submission" date="2011-11" db="EMBL/GenBank/DDBJ databases">
        <authorList>
            <person name="Barker E."/>
        </authorList>
    </citation>
    <scope>NUCLEOTIDE SEQUENCE</scope>
    <source>
        <strain evidence="1">Birmingham 1</strain>
    </source>
</reference>
<gene>
    <name evidence="1" type="ORF">MHM_03470</name>
</gene>
<dbReference type="HOGENOM" id="CLU_1977522_0_0_14"/>
<sequence length="126" mass="14618">MKEKQEQIKKALKALRDKNISKLLEGSLLKAARDSLNREIELHSQFLKTWNDKGLEESMKEIKSQTEKLNSSYQSLEETYKKWEIIKQHLSSIHSYSSLIVNSICSQKQSQEQQSGECSNMLNQTI</sequence>
<protein>
    <submittedName>
        <fullName evidence="1">Uncharacterized protein</fullName>
    </submittedName>
</protein>
<dbReference type="RefSeq" id="WP_015511730.1">
    <property type="nucleotide sequence ID" value="NC_021007.1"/>
</dbReference>
<organism evidence="1">
    <name type="scientific">Candidatus Mycoplasma haematominutum 'Birmingham 1'</name>
    <dbReference type="NCBI Taxonomy" id="1116213"/>
    <lineage>
        <taxon>Bacteria</taxon>
        <taxon>Bacillati</taxon>
        <taxon>Mycoplasmatota</taxon>
        <taxon>Mollicutes</taxon>
        <taxon>Mycoplasmataceae</taxon>
        <taxon>Mycoplasma</taxon>
    </lineage>
</organism>
<proteinExistence type="predicted"/>